<reference evidence="1" key="1">
    <citation type="submission" date="2022-03" db="EMBL/GenBank/DDBJ databases">
        <authorList>
            <person name="Hettiarachchi G."/>
        </authorList>
    </citation>
    <scope>NUCLEOTIDE SEQUENCE</scope>
    <source>
        <strain evidence="1">LMG 32447</strain>
    </source>
</reference>
<name>A0ABM9D1M6_9LACO</name>
<organism evidence="1 2">
    <name type="scientific">Convivina praedatoris</name>
    <dbReference type="NCBI Taxonomy" id="2880963"/>
    <lineage>
        <taxon>Bacteria</taxon>
        <taxon>Bacillati</taxon>
        <taxon>Bacillota</taxon>
        <taxon>Bacilli</taxon>
        <taxon>Lactobacillales</taxon>
        <taxon>Lactobacillaceae</taxon>
        <taxon>Convivina</taxon>
    </lineage>
</organism>
<gene>
    <name evidence="1" type="ORF">LMG032447_00004</name>
</gene>
<dbReference type="EMBL" id="CAKOEU010000001">
    <property type="protein sequence ID" value="CAH1849884.1"/>
    <property type="molecule type" value="Genomic_DNA"/>
</dbReference>
<sequence length="42" mass="4601">MVNTDPAAGCPEVVKRAIRKLLGEIKVTCEYQPTKTTDVLLV</sequence>
<proteinExistence type="predicted"/>
<accession>A0ABM9D1M6</accession>
<evidence type="ECO:0000313" key="1">
    <source>
        <dbReference type="EMBL" id="CAH1849884.1"/>
    </source>
</evidence>
<comment type="caution">
    <text evidence="1">The sequence shown here is derived from an EMBL/GenBank/DDBJ whole genome shotgun (WGS) entry which is preliminary data.</text>
</comment>
<protein>
    <submittedName>
        <fullName evidence="1">Uncharacterized protein</fullName>
    </submittedName>
</protein>
<dbReference type="Proteomes" id="UP000838102">
    <property type="component" value="Unassembled WGS sequence"/>
</dbReference>
<keyword evidence="2" id="KW-1185">Reference proteome</keyword>
<evidence type="ECO:0000313" key="2">
    <source>
        <dbReference type="Proteomes" id="UP000838102"/>
    </source>
</evidence>